<dbReference type="EMBL" id="JYGM01000009">
    <property type="protein sequence ID" value="KJQ61774.1"/>
    <property type="molecule type" value="Genomic_DNA"/>
</dbReference>
<dbReference type="PATRIC" id="fig|28037.209.peg.1612"/>
<proteinExistence type="predicted"/>
<name>A0A0F2CV58_STROR</name>
<sequence length="52" mass="6571">MVHFYKFLNELYILFNQLLTIFINNHFINLYFLILIYFSCIFYMNLILIHFK</sequence>
<accession>A0A0F2CV58</accession>
<evidence type="ECO:0000313" key="3">
    <source>
        <dbReference type="Proteomes" id="UP000033657"/>
    </source>
</evidence>
<keyword evidence="1" id="KW-0812">Transmembrane</keyword>
<protein>
    <submittedName>
        <fullName evidence="2">Uncharacterized protein</fullName>
    </submittedName>
</protein>
<keyword evidence="1" id="KW-1133">Transmembrane helix</keyword>
<dbReference type="Proteomes" id="UP000033657">
    <property type="component" value="Unassembled WGS sequence"/>
</dbReference>
<dbReference type="AlphaFoldDB" id="A0A0F2CV58"/>
<feature type="transmembrane region" description="Helical" evidence="1">
    <location>
        <begin position="30"/>
        <end position="51"/>
    </location>
</feature>
<comment type="caution">
    <text evidence="2">The sequence shown here is derived from an EMBL/GenBank/DDBJ whole genome shotgun (WGS) entry which is preliminary data.</text>
</comment>
<reference evidence="2 3" key="1">
    <citation type="submission" date="2015-02" db="EMBL/GenBank/DDBJ databases">
        <title>Evolution of amylase-binding proteins of oral streptococcal species.</title>
        <authorList>
            <person name="Haase E.M."/>
        </authorList>
    </citation>
    <scope>NUCLEOTIDE SEQUENCE [LARGE SCALE GENOMIC DNA]</scope>
    <source>
        <strain evidence="2 3">COL85/1862</strain>
    </source>
</reference>
<gene>
    <name evidence="2" type="ORF">TZ87_01638</name>
</gene>
<evidence type="ECO:0000256" key="1">
    <source>
        <dbReference type="SAM" id="Phobius"/>
    </source>
</evidence>
<organism evidence="2 3">
    <name type="scientific">Streptococcus oralis subsp. oralis</name>
    <dbReference type="NCBI Taxonomy" id="1891914"/>
    <lineage>
        <taxon>Bacteria</taxon>
        <taxon>Bacillati</taxon>
        <taxon>Bacillota</taxon>
        <taxon>Bacilli</taxon>
        <taxon>Lactobacillales</taxon>
        <taxon>Streptococcaceae</taxon>
        <taxon>Streptococcus</taxon>
    </lineage>
</organism>
<evidence type="ECO:0000313" key="2">
    <source>
        <dbReference type="EMBL" id="KJQ61774.1"/>
    </source>
</evidence>
<keyword evidence="1" id="KW-0472">Membrane</keyword>